<dbReference type="Proteomes" id="UP000321528">
    <property type="component" value="Unassembled WGS sequence"/>
</dbReference>
<accession>A0A418N9K1</accession>
<organism evidence="2 4">
    <name type="scientific">Flagellimonas aequoris</name>
    <dbReference type="NCBI Taxonomy" id="2306997"/>
    <lineage>
        <taxon>Bacteria</taxon>
        <taxon>Pseudomonadati</taxon>
        <taxon>Bacteroidota</taxon>
        <taxon>Flavobacteriia</taxon>
        <taxon>Flavobacteriales</taxon>
        <taxon>Flavobacteriaceae</taxon>
        <taxon>Flagellimonas</taxon>
    </lineage>
</organism>
<evidence type="ECO:0000313" key="5">
    <source>
        <dbReference type="Proteomes" id="UP000321528"/>
    </source>
</evidence>
<dbReference type="PANTHER" id="PTHR12526:SF622">
    <property type="entry name" value="GLYCOSYLTRANSFERASE (GROUP I)"/>
    <property type="match status" value="1"/>
</dbReference>
<dbReference type="OrthoDB" id="9811902at2"/>
<keyword evidence="1" id="KW-0812">Transmembrane</keyword>
<dbReference type="EMBL" id="VNWL01000010">
    <property type="protein sequence ID" value="TXK05054.1"/>
    <property type="molecule type" value="Genomic_DNA"/>
</dbReference>
<keyword evidence="2" id="KW-0808">Transferase</keyword>
<keyword evidence="5" id="KW-1185">Reference proteome</keyword>
<gene>
    <name evidence="2" type="ORF">D2U88_04775</name>
    <name evidence="3" type="ORF">FQ019_04745</name>
</gene>
<evidence type="ECO:0000313" key="2">
    <source>
        <dbReference type="EMBL" id="RIV72553.1"/>
    </source>
</evidence>
<evidence type="ECO:0000256" key="1">
    <source>
        <dbReference type="SAM" id="Phobius"/>
    </source>
</evidence>
<protein>
    <submittedName>
        <fullName evidence="2">Glycosyltransferase WbuB</fullName>
    </submittedName>
    <submittedName>
        <fullName evidence="3">Glycosyltransferase family 4 protein</fullName>
    </submittedName>
</protein>
<dbReference type="CDD" id="cd03794">
    <property type="entry name" value="GT4_WbuB-like"/>
    <property type="match status" value="1"/>
</dbReference>
<name>A0A418N9K1_9FLAO</name>
<sequence length="420" mass="48454">MKNIWFINQYITSPEIKGEGYRHYYIAKYFNSETDLKPLLITGSFSHAPKRHNSFLGLYKYVHNGVPTLILKTNKYKQSGGIGRILNWIMFMLNLFLLPVLSKKKVPKPDVIVLSSLPILPIINLAFFRLIYPKTKLVFEIRDLWPLSAIEFGGYKKDNIFIQFIARLEKWAYSNCDLIISVLPRADKHIQKVLGHSNFKYEWITNGYSLSEDNPDLNLKDVLAIDFNESDFKIGYAGTLVVANPLDTVINVVGNFGDNRLKLYILGDGPEKERLMKVAKPFDNIYFLDKIPKGYVSQFLKKMDLLFMGKGRKNSKVYQYGTSQLKTFDYFYAKKPILQALDSLENPVTYAGAGFVVEPENEKELKERISYFMGLNQEELKDFGMKGYDYLMKNCTYKSINLRYQKVINDLVGQPSQKGT</sequence>
<dbReference type="GO" id="GO:0016740">
    <property type="term" value="F:transferase activity"/>
    <property type="evidence" value="ECO:0007669"/>
    <property type="project" value="UniProtKB-KW"/>
</dbReference>
<dbReference type="SUPFAM" id="SSF53756">
    <property type="entry name" value="UDP-Glycosyltransferase/glycogen phosphorylase"/>
    <property type="match status" value="1"/>
</dbReference>
<dbReference type="PANTHER" id="PTHR12526">
    <property type="entry name" value="GLYCOSYLTRANSFERASE"/>
    <property type="match status" value="1"/>
</dbReference>
<feature type="transmembrane region" description="Helical" evidence="1">
    <location>
        <begin position="112"/>
        <end position="132"/>
    </location>
</feature>
<keyword evidence="1" id="KW-1133">Transmembrane helix</keyword>
<reference evidence="2 4" key="1">
    <citation type="submission" date="2018-08" db="EMBL/GenBank/DDBJ databases">
        <title>Proposal of Muricauda 72 sp.nov. and Muricauda NH166 sp.nov., isolated from seawater.</title>
        <authorList>
            <person name="Cheng H."/>
            <person name="Wu Y.-H."/>
            <person name="Guo L.-L."/>
            <person name="Xu X.-W."/>
        </authorList>
    </citation>
    <scope>NUCLEOTIDE SEQUENCE [LARGE SCALE GENOMIC DNA]</scope>
    <source>
        <strain evidence="2 4">NH166</strain>
    </source>
</reference>
<dbReference type="Gene3D" id="3.40.50.2000">
    <property type="entry name" value="Glycogen Phosphorylase B"/>
    <property type="match status" value="2"/>
</dbReference>
<reference evidence="3 5" key="2">
    <citation type="submission" date="2019-07" db="EMBL/GenBank/DDBJ databases">
        <title>Draft genome of two Muricauda strains isolated from deep sea.</title>
        <authorList>
            <person name="Sun C."/>
        </authorList>
    </citation>
    <scope>NUCLEOTIDE SEQUENCE [LARGE SCALE GENOMIC DNA]</scope>
    <source>
        <strain evidence="3 5">NH166</strain>
    </source>
</reference>
<keyword evidence="1" id="KW-0472">Membrane</keyword>
<feature type="transmembrane region" description="Helical" evidence="1">
    <location>
        <begin position="81"/>
        <end position="100"/>
    </location>
</feature>
<evidence type="ECO:0000313" key="3">
    <source>
        <dbReference type="EMBL" id="TXK05054.1"/>
    </source>
</evidence>
<dbReference type="Proteomes" id="UP000284189">
    <property type="component" value="Unassembled WGS sequence"/>
</dbReference>
<dbReference type="RefSeq" id="WP_119639171.1">
    <property type="nucleotide sequence ID" value="NZ_QXFJ01000011.1"/>
</dbReference>
<proteinExistence type="predicted"/>
<comment type="caution">
    <text evidence="2">The sequence shown here is derived from an EMBL/GenBank/DDBJ whole genome shotgun (WGS) entry which is preliminary data.</text>
</comment>
<dbReference type="EMBL" id="QXFJ01000011">
    <property type="protein sequence ID" value="RIV72553.1"/>
    <property type="molecule type" value="Genomic_DNA"/>
</dbReference>
<dbReference type="AlphaFoldDB" id="A0A418N9K1"/>
<evidence type="ECO:0000313" key="4">
    <source>
        <dbReference type="Proteomes" id="UP000284189"/>
    </source>
</evidence>